<dbReference type="Pfam" id="PF25023">
    <property type="entry name" value="TEN_YD-shell"/>
    <property type="match status" value="2"/>
</dbReference>
<protein>
    <submittedName>
        <fullName evidence="3">DUF3238 domain-containing protein</fullName>
    </submittedName>
</protein>
<feature type="domain" description="Teneurin-like YD-shell" evidence="2">
    <location>
        <begin position="1469"/>
        <end position="1729"/>
    </location>
</feature>
<dbReference type="Proteomes" id="UP000812277">
    <property type="component" value="Unassembled WGS sequence"/>
</dbReference>
<dbReference type="PANTHER" id="PTHR32305">
    <property type="match status" value="1"/>
</dbReference>
<keyword evidence="1" id="KW-0677">Repeat</keyword>
<evidence type="ECO:0000313" key="4">
    <source>
        <dbReference type="Proteomes" id="UP000812277"/>
    </source>
</evidence>
<keyword evidence="4" id="KW-1185">Reference proteome</keyword>
<name>A0ABS7D917_9BACL</name>
<evidence type="ECO:0000313" key="3">
    <source>
        <dbReference type="EMBL" id="MBW7476076.1"/>
    </source>
</evidence>
<dbReference type="NCBIfam" id="TIGR03696">
    <property type="entry name" value="Rhs_assc_core"/>
    <property type="match status" value="1"/>
</dbReference>
<dbReference type="RefSeq" id="WP_219873318.1">
    <property type="nucleotide sequence ID" value="NZ_JAHZIJ010000010.1"/>
</dbReference>
<proteinExistence type="predicted"/>
<evidence type="ECO:0000259" key="2">
    <source>
        <dbReference type="Pfam" id="PF25023"/>
    </source>
</evidence>
<dbReference type="Pfam" id="PF11579">
    <property type="entry name" value="DUF3238"/>
    <property type="match status" value="1"/>
</dbReference>
<feature type="domain" description="Teneurin-like YD-shell" evidence="2">
    <location>
        <begin position="1236"/>
        <end position="1403"/>
    </location>
</feature>
<dbReference type="InterPro" id="IPR022385">
    <property type="entry name" value="Rhs_assc_core"/>
</dbReference>
<dbReference type="EMBL" id="JAHZIJ010000010">
    <property type="protein sequence ID" value="MBW7476076.1"/>
    <property type="molecule type" value="Genomic_DNA"/>
</dbReference>
<dbReference type="Pfam" id="PF05593">
    <property type="entry name" value="RHS_repeat"/>
    <property type="match status" value="2"/>
</dbReference>
<dbReference type="InterPro" id="IPR050708">
    <property type="entry name" value="T6SS_VgrG/RHS"/>
</dbReference>
<evidence type="ECO:0000256" key="1">
    <source>
        <dbReference type="ARBA" id="ARBA00022737"/>
    </source>
</evidence>
<organism evidence="3 4">
    <name type="scientific">Paenibacillus oenotherae</name>
    <dbReference type="NCBI Taxonomy" id="1435645"/>
    <lineage>
        <taxon>Bacteria</taxon>
        <taxon>Bacillati</taxon>
        <taxon>Bacillota</taxon>
        <taxon>Bacilli</taxon>
        <taxon>Bacillales</taxon>
        <taxon>Paenibacillaceae</taxon>
        <taxon>Paenibacillus</taxon>
    </lineage>
</organism>
<dbReference type="Gene3D" id="2.180.10.10">
    <property type="entry name" value="RHS repeat-associated core"/>
    <property type="match status" value="2"/>
</dbReference>
<reference evidence="3 4" key="1">
    <citation type="submission" date="2021-07" db="EMBL/GenBank/DDBJ databases">
        <title>Paenibacillus radiodurans sp. nov., isolated from the southeastern edge of Tengger Desert.</title>
        <authorList>
            <person name="Zhang G."/>
        </authorList>
    </citation>
    <scope>NUCLEOTIDE SEQUENCE [LARGE SCALE GENOMIC DNA]</scope>
    <source>
        <strain evidence="3 4">DT7-4</strain>
    </source>
</reference>
<comment type="caution">
    <text evidence="3">The sequence shown here is derived from an EMBL/GenBank/DDBJ whole genome shotgun (WGS) entry which is preliminary data.</text>
</comment>
<dbReference type="InterPro" id="IPR021631">
    <property type="entry name" value="DUF3238"/>
</dbReference>
<dbReference type="InterPro" id="IPR031325">
    <property type="entry name" value="RHS_repeat"/>
</dbReference>
<dbReference type="InterPro" id="IPR056823">
    <property type="entry name" value="TEN-like_YD-shell"/>
</dbReference>
<dbReference type="PANTHER" id="PTHR32305:SF17">
    <property type="entry name" value="TRNA NUCLEASE WAPA"/>
    <property type="match status" value="1"/>
</dbReference>
<dbReference type="InterPro" id="IPR006530">
    <property type="entry name" value="YD"/>
</dbReference>
<dbReference type="NCBIfam" id="TIGR01643">
    <property type="entry name" value="YD_repeat_2x"/>
    <property type="match status" value="5"/>
</dbReference>
<accession>A0ABS7D917</accession>
<gene>
    <name evidence="3" type="ORF">K0T92_15120</name>
</gene>
<sequence length="1980" mass="221654">MRIRNSKIILAAIIIGMLAAVFEPMAAQRVYANESMSTFKLEIEKVVERFATTEPFVQQQLDQGYTLNEVYTAFLQAEIKQSTFQEELHLLSPNEINLSSTVTGQVYNDLTDPILRMVDAVKADESTIVAEHMEATERALEGKSGQNRVMATNATVSSIMQEVPPVYNKTTMNEAPYAIGLNNESISSLTGGLSVQQTDMSLPGRNGLGFSLTRTYDSNASQFYGKSYGVNNYTYDIYKYYVTFQAIEKPLIPVYTVKYTENQWIEEDYDGNGTVDYSTGFVASNSVTLGSYDTRVQADQAISNGVVYTNGNETRTQTDYRTSSSSTGFNSYVYYSANGFSGNLYSTGQSYVISGSYTPAASRTETDSCTKKEEGYYNSSKIWVKSSDISTCPYSISYASGGYSGTLNKINVETIKACESGGTPGWKCTREYLAHYSGIVTKPASADTRVYRQDYRGTVTKQGASGSIGYGSWQSAGSGYYRYARKAQGFWVTESYKEGQGSTVTFASNSFENQTDAYNFKNTINSYAGSVLKRDGQYIYYFASSPNATVQTYVAAVGQGVSYYNQTTTPIEQQMYPIGKGWSWSLPFIEKSEGKLFIHLAGKGSYEIDGSRLKGYDWEGMSFTTNTSVSFNGETSKYVLTSVDGTIKQYFTDDGRILQISDAYNNATQFSYTQHATYARKLLSEVTDAIGNKIQIVYTPSEVRLTKGSQSVLYRKHTEQGVEILDSVTDVIGRKTTYSYQLKEAKFNLFSAYPERGTSNPYALLTQVQHPTGSKTVYTYETLPVKRLIGSSSVNEAYRLQSRFDQIIYDNGSIEDFNRQSIQYHNTDIGSSYDQDMTILTTIDNGLTRSTFNYKKDVINAETPAQYYLQESIIKADGMEKKTVNTYGKTVGARNYPVSVPTVSVMSDNITGDTITVSNQYDDYGNTLQSTDAAGITTTYTYDPSTHLIKTMVKPVSSDTSLFTEYIRNPQRAVTQVTVRKNNAIGEILQQVSYPSYDEYGNVLKEVVLLDGRSREATFEYKGGENKFAFPTKKTLTVIDADNLSTTIHTEAEYDRSNGLMTAWIDGKQNRTAYEYDVLHRIKKVTYPGGAVFQSDYNDVSNTITVRNEVGSKARISWNSLGWKIKEELLEGSDYKRKASYGYDSNGRMIWSEDARSNRSQVAYDKWGRTTSTINADLAESKAIYNEALRTTTTIDAEGYTQIQTFDKLGRVVKQEERSTPNAVIKQVSSLVYHPISGQVTEQRDGNNNVTKFAYDALGQLSAVTNAKNETTSYTYDKVGNITKMTYPGGSVKEKFYDELGRVKQIKDEEGRLERRYYDANSNLVRRKDHKGNETTLAYDARNRLTNRTSANQSVTYTYDEAGKRLSMTDGTGTTAYSYDPYTEQLTTLTYPDQLKLQLEYDANGNREKMTGPFGSTTFYSYNNLNQLVDVGTIKGSADARYTYKKNGLLHQTIGQNGVTSNSRYDGLKLSELSHVANEEAVLTYKYAYDGNNNIANRTVNQQKTDSFTYDSLNRIETSSEFAETYTYDQRGNRLSMESVLTTADFEDRDITLDNEGRLTSIAKDRASVQYRYNGDGLMVERIQNDITTRYYYDGDQIIAEATVINGVRQLKANYIRGNRLEVISYSDGSKAYPVVNGHGDIVELRDASGNLLNKYEYDLWGNVVSEEEMVHNPFRYSGELWDSTTKLQYLRARWYNPSDGRFVSEDTYEGQIDNPLSLNLYTYVSNNPLIFTDPSGHMQESDVKYKKSNTFVYEQLEFLTEAYNGAAGSKAMQNQIHATANYLRFVADTGANYAIVSLDTFLPVDTGSDPHRDTYLGNGSDRHFGVNDLNVKTLQYGVVNLDYNSIVGFNYVTVTERIDDQGEVIASKRDSNRGMSWATNLDKSGDSNYTIINAVTSARNELSSGSPSLDYSVKIKISNMSRITVSGTLDKFPSYEGYISINGGNFNTLYQFSAIPAPVNPFINLAFSRGSFSYSFTYE</sequence>